<keyword evidence="1" id="KW-0812">Transmembrane</keyword>
<sequence>MKKTIEKQKYFTWLLLFVPVGVVISALDSLRSPHPLLSLYNMDIAILLALFIYALSGYYYQLKKNNTKR</sequence>
<dbReference type="RefSeq" id="WP_209367079.1">
    <property type="nucleotide sequence ID" value="NZ_CP046956.1"/>
</dbReference>
<name>A0ABX7VND2_9BACI</name>
<proteinExistence type="predicted"/>
<feature type="transmembrane region" description="Helical" evidence="1">
    <location>
        <begin position="39"/>
        <end position="60"/>
    </location>
</feature>
<dbReference type="EMBL" id="CP046956">
    <property type="protein sequence ID" value="QTM98361.1"/>
    <property type="molecule type" value="Genomic_DNA"/>
</dbReference>
<feature type="transmembrane region" description="Helical" evidence="1">
    <location>
        <begin position="10"/>
        <end position="27"/>
    </location>
</feature>
<protein>
    <submittedName>
        <fullName evidence="2">Uncharacterized protein</fullName>
    </submittedName>
</protein>
<keyword evidence="1" id="KW-0472">Membrane</keyword>
<evidence type="ECO:0000313" key="3">
    <source>
        <dbReference type="Proteomes" id="UP000665043"/>
    </source>
</evidence>
<keyword evidence="3" id="KW-1185">Reference proteome</keyword>
<dbReference type="Proteomes" id="UP000665043">
    <property type="component" value="Chromosome"/>
</dbReference>
<gene>
    <name evidence="2" type="ORF">ERJ70_02935</name>
</gene>
<evidence type="ECO:0000313" key="2">
    <source>
        <dbReference type="EMBL" id="QTM98361.1"/>
    </source>
</evidence>
<accession>A0ABX7VND2</accession>
<evidence type="ECO:0000256" key="1">
    <source>
        <dbReference type="SAM" id="Phobius"/>
    </source>
</evidence>
<organism evidence="2 3">
    <name type="scientific">Sediminibacillus dalangtanensis</name>
    <dbReference type="NCBI Taxonomy" id="2729421"/>
    <lineage>
        <taxon>Bacteria</taxon>
        <taxon>Bacillati</taxon>
        <taxon>Bacillota</taxon>
        <taxon>Bacilli</taxon>
        <taxon>Bacillales</taxon>
        <taxon>Bacillaceae</taxon>
        <taxon>Sediminibacillus</taxon>
    </lineage>
</organism>
<keyword evidence="1" id="KW-1133">Transmembrane helix</keyword>
<reference evidence="2 3" key="1">
    <citation type="submission" date="2019-12" db="EMBL/GenBank/DDBJ databases">
        <title>The whole genome sequencing of a strain isolated from a Mars analog, Dalangtan Playa.</title>
        <authorList>
            <person name="Huang T."/>
        </authorList>
    </citation>
    <scope>NUCLEOTIDE SEQUENCE [LARGE SCALE GENOMIC DNA]</scope>
    <source>
        <strain evidence="2 3">DP4-553-S</strain>
    </source>
</reference>